<keyword evidence="3" id="KW-1185">Reference proteome</keyword>
<name>A0ABS1CIR4_9GAMM</name>
<dbReference type="Proteomes" id="UP000748752">
    <property type="component" value="Unassembled WGS sequence"/>
</dbReference>
<feature type="region of interest" description="Disordered" evidence="1">
    <location>
        <begin position="477"/>
        <end position="497"/>
    </location>
</feature>
<evidence type="ECO:0000313" key="3">
    <source>
        <dbReference type="Proteomes" id="UP000748752"/>
    </source>
</evidence>
<accession>A0ABS1CIR4</accession>
<comment type="caution">
    <text evidence="2">The sequence shown here is derived from an EMBL/GenBank/DDBJ whole genome shotgun (WGS) entry which is preliminary data.</text>
</comment>
<sequence length="740" mass="75283">MIRNGKGERQRLLLFHVVGDDPSVEGLAQAVGGDEAEALDVAGAGEAGGLVPPVHDVVGGFGHLQVGAAQGLDIAVAQGPAHGAGADERRIPHHKIGLRPRGRARVDVALHRHPGALVRHGLAGDGVGLGGAPVPAGDGAALGVGLEGDVVPGEDGVAALDVVGVFEQGLAGRGLGVGAKVPLEVADPEHGLGDARGAGVGLQAQHLLGAHGGALQLQALLGEAEVGLGLQDLAFQAFQVLKRHIEKIAAAAGRVQHAQGAEAAVEGAHLLDGLRALAVLVQPVGAGLDIGPFGAQGLDDGGQHQALHIGARGVVGAELVALHRVQGALQQGAEDGGLHLLPVGAGGIDEAVDLRPGQGQGLGLREQAAVEVRDRRAQHAGEGAARIHVRPELAQQVRQVVGVVAHVRKQLAEGALGQQADVFCEHGEQAAHQEACHLLRVGAACRLWAGCLRRGVFLCVRSRRGWRSCGLEGLGEPGELGGDGAGDPRAAPGGVQGERVQPDGTQALADLGPAQVLQIDPVRERVRIGDVVGTGAGEVDVDADVAADVGHQQEGRAALLRRQGAGVAAALGVGLEHGRVPGGGLHAQARLLGLQHEAAATVAVDAPDALATVGLVEGDAALEDIGVLRLVRLRRVRRRQAEQSRELGDEELVVGQLGAIRLLPAGDEGVYSVRTRVRAHICGGVLWGHSVWPRRAGKPLAYTSGRHACIPSAPSAPSPGGQRGTLPFSGGVGQIDVKRC</sequence>
<reference evidence="2 3" key="1">
    <citation type="journal article" date="2020" name="Microorganisms">
        <title>Osmotic Adaptation and Compatible Solute Biosynthesis of Phototrophic Bacteria as Revealed from Genome Analyses.</title>
        <authorList>
            <person name="Imhoff J.F."/>
            <person name="Rahn T."/>
            <person name="Kunzel S."/>
            <person name="Keller A."/>
            <person name="Neulinger S.C."/>
        </authorList>
    </citation>
    <scope>NUCLEOTIDE SEQUENCE [LARGE SCALE GENOMIC DNA]</scope>
    <source>
        <strain evidence="2 3">DSM 6210</strain>
    </source>
</reference>
<protein>
    <submittedName>
        <fullName evidence="2">Uncharacterized protein</fullName>
    </submittedName>
</protein>
<proteinExistence type="predicted"/>
<gene>
    <name evidence="2" type="ORF">CKO31_12705</name>
</gene>
<dbReference type="EMBL" id="NRRV01000028">
    <property type="protein sequence ID" value="MBK1631588.1"/>
    <property type="molecule type" value="Genomic_DNA"/>
</dbReference>
<evidence type="ECO:0000313" key="2">
    <source>
        <dbReference type="EMBL" id="MBK1631588.1"/>
    </source>
</evidence>
<organism evidence="2 3">
    <name type="scientific">Thiohalocapsa halophila</name>
    <dbReference type="NCBI Taxonomy" id="69359"/>
    <lineage>
        <taxon>Bacteria</taxon>
        <taxon>Pseudomonadati</taxon>
        <taxon>Pseudomonadota</taxon>
        <taxon>Gammaproteobacteria</taxon>
        <taxon>Chromatiales</taxon>
        <taxon>Chromatiaceae</taxon>
        <taxon>Thiohalocapsa</taxon>
    </lineage>
</organism>
<evidence type="ECO:0000256" key="1">
    <source>
        <dbReference type="SAM" id="MobiDB-lite"/>
    </source>
</evidence>